<evidence type="ECO:0000313" key="1">
    <source>
        <dbReference type="EMBL" id="MCE0481980.1"/>
    </source>
</evidence>
<feature type="non-terminal residue" evidence="1">
    <location>
        <position position="1"/>
    </location>
</feature>
<accession>A0ABS8VNP5</accession>
<proteinExistence type="predicted"/>
<dbReference type="Proteomes" id="UP000823775">
    <property type="component" value="Unassembled WGS sequence"/>
</dbReference>
<protein>
    <submittedName>
        <fullName evidence="1">Uncharacterized protein</fullName>
    </submittedName>
</protein>
<keyword evidence="2" id="KW-1185">Reference proteome</keyword>
<gene>
    <name evidence="1" type="ORF">HAX54_040258</name>
</gene>
<evidence type="ECO:0000313" key="2">
    <source>
        <dbReference type="Proteomes" id="UP000823775"/>
    </source>
</evidence>
<sequence length="102" mass="11569">HSGQWDENNRLVDYIMDEVVTNIDIDFNGFILLIATQLGVDIFINSLEIQYKIDVDSLLMMIRNNMGLRGWMYCRPVVAVDGSFLKASYRGTFLIASCQDAG</sequence>
<name>A0ABS8VNP5_DATST</name>
<organism evidence="1 2">
    <name type="scientific">Datura stramonium</name>
    <name type="common">Jimsonweed</name>
    <name type="synonym">Common thornapple</name>
    <dbReference type="NCBI Taxonomy" id="4076"/>
    <lineage>
        <taxon>Eukaryota</taxon>
        <taxon>Viridiplantae</taxon>
        <taxon>Streptophyta</taxon>
        <taxon>Embryophyta</taxon>
        <taxon>Tracheophyta</taxon>
        <taxon>Spermatophyta</taxon>
        <taxon>Magnoliopsida</taxon>
        <taxon>eudicotyledons</taxon>
        <taxon>Gunneridae</taxon>
        <taxon>Pentapetalae</taxon>
        <taxon>asterids</taxon>
        <taxon>lamiids</taxon>
        <taxon>Solanales</taxon>
        <taxon>Solanaceae</taxon>
        <taxon>Solanoideae</taxon>
        <taxon>Datureae</taxon>
        <taxon>Datura</taxon>
    </lineage>
</organism>
<feature type="non-terminal residue" evidence="1">
    <location>
        <position position="102"/>
    </location>
</feature>
<dbReference type="EMBL" id="JACEIK010005652">
    <property type="protein sequence ID" value="MCE0481980.1"/>
    <property type="molecule type" value="Genomic_DNA"/>
</dbReference>
<reference evidence="1 2" key="1">
    <citation type="journal article" date="2021" name="BMC Genomics">
        <title>Datura genome reveals duplications of psychoactive alkaloid biosynthetic genes and high mutation rate following tissue culture.</title>
        <authorList>
            <person name="Rajewski A."/>
            <person name="Carter-House D."/>
            <person name="Stajich J."/>
            <person name="Litt A."/>
        </authorList>
    </citation>
    <scope>NUCLEOTIDE SEQUENCE [LARGE SCALE GENOMIC DNA]</scope>
    <source>
        <strain evidence="1">AR-01</strain>
    </source>
</reference>
<comment type="caution">
    <text evidence="1">The sequence shown here is derived from an EMBL/GenBank/DDBJ whole genome shotgun (WGS) entry which is preliminary data.</text>
</comment>